<dbReference type="EMBL" id="CP017641">
    <property type="protein sequence ID" value="APZ91675.1"/>
    <property type="molecule type" value="Genomic_DNA"/>
</dbReference>
<dbReference type="InterPro" id="IPR001343">
    <property type="entry name" value="Hemolysn_Ca-bd"/>
</dbReference>
<dbReference type="Gene3D" id="2.60.40.10">
    <property type="entry name" value="Immunoglobulins"/>
    <property type="match status" value="4"/>
</dbReference>
<dbReference type="PANTHER" id="PTHR38340">
    <property type="entry name" value="S-LAYER PROTEIN"/>
    <property type="match status" value="1"/>
</dbReference>
<dbReference type="InterPro" id="IPR013320">
    <property type="entry name" value="ConA-like_dom_sf"/>
</dbReference>
<dbReference type="Pfam" id="PF13229">
    <property type="entry name" value="Beta_helix"/>
    <property type="match status" value="1"/>
</dbReference>
<dbReference type="InterPro" id="IPR006558">
    <property type="entry name" value="LamG-like"/>
</dbReference>
<dbReference type="CDD" id="cd00146">
    <property type="entry name" value="PKD"/>
    <property type="match status" value="1"/>
</dbReference>
<dbReference type="InterPro" id="IPR037524">
    <property type="entry name" value="PA14/GLEYA"/>
</dbReference>
<dbReference type="InterPro" id="IPR011049">
    <property type="entry name" value="Serralysin-like_metalloprot_C"/>
</dbReference>
<evidence type="ECO:0000313" key="8">
    <source>
        <dbReference type="EMBL" id="APZ91675.1"/>
    </source>
</evidence>
<evidence type="ECO:0000313" key="9">
    <source>
        <dbReference type="Proteomes" id="UP000187735"/>
    </source>
</evidence>
<dbReference type="SMART" id="SM00089">
    <property type="entry name" value="PKD"/>
    <property type="match status" value="5"/>
</dbReference>
<sequence length="5820" mass="591197">MAFVTTTGGALLSIVFLKSVPVTISKFAQSLRSILSVSKRHRARRRKAVDPVRKRTRVPAITEGLEDRALLTVNIGVARPDTVNAPFLMDQYLDNEPLDGGRDANPEISFEYGFSASHASATVDDTILAGDFSGLGFDQIVSVRGVATALQWLGDTDRDTDQEYLFRFGLDNFVPLIADMNGDGIDDAVAVDTSTLSGGNEWYVHYGVPGANPFPTDDSTVSTDAAFTFGLNDHIPLVGDINGDGRADAISADDDGTLFDWFVSHDTVFPNNAATVLSTDTTINDYGANNDVPVVGDWDNDGDDNIGVVDEDTPVSTWNLDTNGGGSAELTPQFGLAGDQYLVGNWADVLWDGSADNNWSNAANWSGGSVPSVGQSVVVDQPDVAVTVAVTASGSIGSFTSTEALTVTGGQFTIQGESTVTGGVTIDNGAGLVINDALVADVALVDAGSLITLGADDSIFGTLTVSAGGFNAAGQSLSNPVVLAGDLTNIGLGALTLNGPVTLASNSSIATSFSSSVVDIAGNIDDGGAAYSLTKSGPGTLRLSGLNTYTGTTTIAAGSLELTGSGTLGTDAAGTVIGGGATLALGPGVNNLDEVTLQGINPTLSSGSSVGGTLRRQTGNVVLAATNQVTIVPNGQITINGQISGSVSGDGNIFIDGQDTVQFDQTSANTYVADIFVNNGNLQALGASNVVAITGDVAVGDGDATRAFLSLARPNKMAATSSIVLASDGYLDLDTRHSSQQYAVDQTIANLMVTGTALSAPAQTASQIDTTSTQHSHIGTLTITDQYTQLASAETTIISGQMALQGGSPNFFVNDGTAEPDVRFASNSSLVDASTGSATQFRPGGDGTIEINGTHLFTSFTVASGVNVELQPGTSIPDSLMIFGSGATLTGSGSVNSLSLNSGGTVAPGFSPGVITINGNFTPNGGSTTEIEFGGAGGLANAGVTYDQLVVAGSATIAAGAILDIVQLSTTTGGQQFTIIDTAGGVTGTFAGLPDDSQFTSGTTTFRIDYNGGLDGNDVVLTAVGNSDLVVSNTNDSGPGSLRQALLDANAVNGTDTIRFDIPGAGPHQLLPGSPLPTITDAVLIDGTSEPDYAGSPVIELDGQSAGGNASGLVISAHDVTIKGLVINRFANDGIEIITSANVVIEDNYIGVDPDGNDNGLFTAANGDDGISVISSSPLIQGNVISNNAGDGIEISGSGIAASAVSWFKGEDATDSIGSNDGTFQNGATVAPGLNGNALSLDGINDYAQLSNSNNNPFPATGFSYEFWVNPDTVAGNQTFISNHHASGNWWNGLYQQDGQIVLVLQDVGSSRTFAWITSAGVLNAGEWSHIGLTYANNGNQATDAHIYVNGVAQTLTTTANGAYTAAFAPGYNSGDSLGLAIGRRLEDTPKYYYDGLIDELAFYSDVLSSTDVAAIHALNGAGKKGAVVSGNIIGLNADGDALRGNGEDGIQINGSAGNVIGVAEAANTISGNAGSGVAVSGTSSQFNRIQANMLGTNPAGTQDLGNSGSGVYIGGQASWNVVGVDGDGVGDAGERNVISGNAYDGVAIWNVGTTNNTIAGNRIGTNAAGTEAIRNDFAGVSIHGGASFNLIGSDADGVSDILERNILSGNRNEGAWIGDAGTNTNTVAGNYVGLNATGTDVIPNGTGVVISIGGHDNLIGGDSPAERNVISGNLYRGVNVSGSATVNNTVSGNYIGTDVDGNVSLLHDALAFLPAEGNATDVLGLNNGTLANGTTFASGIVGQAFSFDGVDDYVSLPNNFLPYTNSTLTFETWFQTDSNGVILGQQTDVPFGTASSFIPALFVRNDGLLHAEMFWAGGSELISSTRVDDGNWHHVAVSYDGAHETLYVDGVEEGRILYEQNHYPNQDYRYQLGTGKTNSRDSADVGWSSFTGLIDEPTFYRRPLSASEVESIFDAGSAGKSPYVDFGNGTDGVVIDRAHGTVVGTDGDGVNDAFEGNVISGNNNIGVFVVGDRNTVAGLSVADQLIAGTLPRTTASGTIPIADMSDVYGSGGNWGFNHSVPGGGGDDYVFRATGTFNVATAGDYSFSMGGDDGGRLKIDGTQVVIDDGLHGFQEYFGAINLAAGDHTFEWVGMERVYGAGWELAVKSGVHTAGDGTSGIATAANGWALLGDAAGPVSLTGDITVDVFYSTAVAGTPNIIAGNLIGTTASGDIAAGNGLDGVRIIYGSRNTRIGTDGNDISDQHERNVISANHERGIRLEGAGIDGTVIAGNLIGTDIDGGRGLGNSYEGIKLNSGVTNTIVGTDGLGSASGNTAERNVISANGFSGIATGDPDVSQLTIAGNYFGIDRDGTTLLSNQSNNININGTTNLVIGTNSDGNGDAQEGNVVAGSQYLGIVVRAEAAVIAGNLIGTNKHGVADFGGAGLGGDGGVRLTGNTSGTRIGTNADGVADALERNIILARSGNGIRLDGSGVTNNVIAGNYIGISSTGTSTFQTSASGISIDNGPSGNLIGGSHASARNIISGNSHYGVWISNADDNLVQNNYIGTNTTGTLPRPNLRGGVMLTAGATGNIIGSDNDGTNDSAEGNLIAGNELLGVVIDASSSNTISGNVIGPKAGATNTGGTPATLPGANQVTGIEVLPGSNDNLISNNVISGNTGDGIDFIESEPPDIVTGQLAFWSGDGDANDSIGANHGTLGPGASYDSGVNGQAFRFTRVNAAGISGVEVPVTTDILQPAVTNRITMAAWVNWDGASGENSIIRTPVGASPWDFYALTVHNDGAVFARVTSGTGSQNFTGTGNVLTPNQWHHVAATYDGTAIRIYIDGVERATNNIAGLNIGSPNQPLTIGSSRYGGSYMSGLLDDVTLYDRALNDTELLQLSGLVPVASTANVVRGNLIGTDKSGTAALPNAGDGIQVGSNDVIIGGSGAGHRNTISGNLGSGINIEPQTFRVVVQGNAIGTGRNGVLAVPNQQFGINASASALIGTDGNNINDAAEANTIAFNIFDGVTYDAAGVTVRGNSIHSNVGLGIDYNDDGITAVGPGLQNAPSLATTIGGTTTRGIGTLQGVPNTMYTLDFYAGTQHDPSGFGEGRRYLGAAHTTTDIAGGATFDLTVNAFTVAGEFVTATATSGSGTTSEFSNASSVIIGTPPTIETGNLVFTVIEETGGEASATYGTPDDTLPEGGLILLDGLFANPDPTDSHEVTIDWGDGTTTTAQYLPGERGFSAQHRYEDDDPTSTPFDLYSVVITVTDDDGASGQVSEPVTISNVAPENAVLTLDRASGVYIEGETVTLDVTFEDPSLLDTHFVSINWGDGTTTPEFALAQNDRSFTLSHVLADNTNGTGEITVTVRDDDSGVGTFTVPIIVGNAAPEPIILGVPGAPKEGTPITLTADPRDPGSADTHTFAWTASVETGPGVLVQVATGDLSTFTFTPVDDGTYVVTLEAIDNNGRVGTADPVTMSVANLAPTILPSNLVLTDAAGNELVSSTGDILQAIPEGAPLTLDGSFTDPGTEAHTVIITWNHGKAGEPVQQTTINLAPGVTTFEATHAYIDDNPTATISDPYTIQVRVEDADLAASTTTKQLTVANALPMPRIVDKSTADRVILTVEENDPGNTDTFTYLWTYTADGVTHTKATKQIDFDVPSNRAASVDVIVTDDDGGSATRAFEFIVATDGTDEVEVTQDPLTGELSYTVDNGSATLTGSAAAGTNLVFSLLGGDNIFDGGDVTTPLTIITTGTDSNTITGGKGDDLVLAGDGNDMIDGGEGNDTIVSTGTDDITGGEGDDEIEIRGFSDKILRETGDGIDTINFTAVNKAVKLNLGVTGTAQSATADNDMVTLIGSFENIMGSEFDDEFHGGESNNKLMGGGGVDRLFGGAGNDSLDGGMGNDTVFAGDGDDSIEGGMGNDAIYAGDDSTSTGGGNDTLFGGEGNDLIFGGAGNDSLDGGMGDDIIDASGGGGNDMIDGGMGDDTITTGGGGNDFVDGGMGDDSLIAGDSPLDNDTLFGGEGNDLIFGGAGNDSLDGGMGDDMIDASGGGGNDMIDGGMGDDTITAGGGGSDFVDGGMGNDSLIAGDSPLDNDTLFGGEGNDLIFGGAGNDSLSGGVGDDSISSGSGGNDMIDGGLGNDTIYAGDGNDSTIDSGNDTLFGGDGNDLIFGGAGNDSLSGGMGDDSMMGGGSGNDSLDGGMGNDTMYAGNGNDSTTGTGDDTLFGGEGNDLIFGGMGNDSLYGGMGDDSMMGGGSGNDSLDGGMGNDTMYAGNGNDSLPAIGGDTLFGGDGNDLIFGGMGNDSLYGGMGDDSMLGGGGGNDSLYGGMGNDTMYAGDGNDSLTGPGNDTLFGGDGNDLIFGGMGNDSLDGGLGDDSLTSGSGGNDSLYGGMGNDTLYAGDGNDSVLEMGVDSLFGGDGNDLIYGGLGNDSLDGGFGNDTLYAGDGNDSFGNYGTDTLFGGDGNDLIFGGSGNDSLMGGMGNDTLVSADGSDSDGGYGDDTLYGGDGNDMIYGGMGNDSIDGGIGNDTMYAGGENDSLTNMGEDTLFGGDGNDLIFGQAGTASILGGAGDDALYPGSGNGAVYGGDESQLDNSFADVLVRQADADQVLTDTTITETPAGSSTSFVTTLHGIDQAILLGGASDNLLDASNFSGTVTLLGYGGNDTLLGGSAADLLEGGVGNDLMNGGAGGDTYRFRRDAAGNDTIDEPAIGGTTPDLLDFFEFGQAVTIDIGSSATQTLAPGLSLTFTNPQQIEDVRGTAFSDDITGNEAANKIIGAGGQDRLDGAAGDDLLEAGQVKQIFLDFDTETDVGEHVYTTEERNAIQQRMADDYAAFGFEFSQTKPTDGPFVSIFFNRAPIANGRAVPGGEAQHLGWRQLDVSGAVILDVNAFFSTTGNGLEGTPQNFIEMSATIAAHEMGHQFGLRHHDAFGAIGDGIFEKLNPARFLPTFTGERLANETPNHLMGSPASIGTSLIDALSNPHLGPREAMKLAFADTGKTVFEADLKPMVSGIPIQPVGLGVDGSLPELFVPETRPDGLPAGEEPLSFAAINAVGHIDIDPSTGNSESDFYSFTAQAGDLVTIETFSDSLDRISNPIDSVIRLHQLVGGVFLPVDYHGSLFNAFNDDGFEPSDSILLDVPILEDGTYVVEVDTFSVDILELDRTGTIFSEPYVAAADVDALIAANPNSPGVLDTDTGEYELLVYIDRAAPSSGNAIKGDSLIGGAGSDTVIGSSGNDQLIGFDPLVDRFEDSAGSPVLQAGDLLLTQSAADISEGGSVTLTGSMPLLSSVVIQWGDGSEPTTITATTGSEDFTATHTYEDNPAGVAAAGTFTISISATDTNLKSNTANTSVVVRDRSPGVDLQLTEKNGTTLAEPNSRNSLLLTEGDTGRFASVITDVAGDTFNYSWEVKPTTGGLVITSGSTSEIGFDLPDDGAYLVTFTATDTQSGNVGTTTVSITANNVAPTPTISGPTTSGEGGSVSFSSTVSDVPADLPNITYLWQVSSDTGQTVESATTADFEFTPTAAGNYTVSLTVFDGGDSRTTTHSVQVIPVVLPTITALTTDAQAIGQKGTDDTVTVQAELADLGPTSALMVSVDWGDGTTTTGSFENGSAVGTHEYAYGGIYEVTLAITNTNTGASVSQTAQAIISGIGVQDGTLNIVGTVGLDQVIVQRRSASSYLIRSNTLGTHSVNPNSSGGQFEAIHIQLGDGNDRFNALGTFEVPLIVDAGAGNDRLVGSRGGDVLLGGPGNDYIWAGSGNNIVVGGGGRDFLFGGSGQDILIGGTTDFDGNAADLRGLQQEWNHPTRSLHERVQNLSDYGGGAGGSGLNGTNYLQATGANPTVSEDTDRDLLFGGGNTDWLFFDSGQDIGYGTIGDLLGDDLDDFFAT</sequence>
<dbReference type="Proteomes" id="UP000187735">
    <property type="component" value="Chromosome"/>
</dbReference>
<gene>
    <name evidence="8" type="primary">cya_2</name>
    <name evidence="8" type="ORF">Fuma_01266</name>
</gene>
<accession>A0A1P8WC83</accession>
<dbReference type="Gene3D" id="2.150.10.10">
    <property type="entry name" value="Serralysin-like metalloprotease, C-terminal"/>
    <property type="match status" value="13"/>
</dbReference>
<dbReference type="InterPro" id="IPR006626">
    <property type="entry name" value="PbH1"/>
</dbReference>
<dbReference type="Gene3D" id="3.40.390.10">
    <property type="entry name" value="Collagenase (Catalytic Domain)"/>
    <property type="match status" value="1"/>
</dbReference>
<dbReference type="InterPro" id="IPR013425">
    <property type="entry name" value="Autotrns_rpt"/>
</dbReference>
<dbReference type="SMART" id="SM00560">
    <property type="entry name" value="LamGL"/>
    <property type="match status" value="1"/>
</dbReference>
<dbReference type="PANTHER" id="PTHR38340:SF1">
    <property type="entry name" value="S-LAYER PROTEIN"/>
    <property type="match status" value="1"/>
</dbReference>
<dbReference type="SUPFAM" id="SSF49299">
    <property type="entry name" value="PKD domain"/>
    <property type="match status" value="1"/>
</dbReference>
<dbReference type="Pfam" id="PF00353">
    <property type="entry name" value="HemolysinCabind"/>
    <property type="match status" value="25"/>
</dbReference>
<evidence type="ECO:0000259" key="6">
    <source>
        <dbReference type="PROSITE" id="PS50093"/>
    </source>
</evidence>
<dbReference type="InterPro" id="IPR022409">
    <property type="entry name" value="PKD/Chitinase_dom"/>
</dbReference>
<dbReference type="SUPFAM" id="SSF69318">
    <property type="entry name" value="Integrin alpha N-terminal domain"/>
    <property type="match status" value="1"/>
</dbReference>
<comment type="function">
    <text evidence="1">Converts beta-D-mannuronic acid (M) to alpha-L-guluronic acid (G), producing a polymer with gel-forming capacity, required for the formation of the cyst coat.</text>
</comment>
<dbReference type="GO" id="GO:0008237">
    <property type="term" value="F:metallopeptidase activity"/>
    <property type="evidence" value="ECO:0007669"/>
    <property type="project" value="InterPro"/>
</dbReference>
<dbReference type="PRINTS" id="PR00313">
    <property type="entry name" value="CABNDNGRPT"/>
</dbReference>
<dbReference type="InterPro" id="IPR013783">
    <property type="entry name" value="Ig-like_fold"/>
</dbReference>
<evidence type="ECO:0000259" key="7">
    <source>
        <dbReference type="PROSITE" id="PS51820"/>
    </source>
</evidence>
<dbReference type="InterPro" id="IPR000601">
    <property type="entry name" value="PKD_dom"/>
</dbReference>
<dbReference type="InterPro" id="IPR024079">
    <property type="entry name" value="MetalloPept_cat_dom_sf"/>
</dbReference>
<evidence type="ECO:0000256" key="5">
    <source>
        <dbReference type="ARBA" id="ARBA00023157"/>
    </source>
</evidence>
<keyword evidence="5" id="KW-1015">Disulfide bond</keyword>
<dbReference type="Gene3D" id="2.160.20.10">
    <property type="entry name" value="Single-stranded right-handed beta-helix, Pectin lyase-like"/>
    <property type="match status" value="2"/>
</dbReference>
<keyword evidence="4" id="KW-0732">Signal</keyword>
<dbReference type="InterPro" id="IPR028994">
    <property type="entry name" value="Integrin_alpha_N"/>
</dbReference>
<dbReference type="NCBIfam" id="TIGR02601">
    <property type="entry name" value="autotrns_rpt"/>
    <property type="match status" value="1"/>
</dbReference>
<dbReference type="PROSITE" id="PS50093">
    <property type="entry name" value="PKD"/>
    <property type="match status" value="2"/>
</dbReference>
<keyword evidence="9" id="KW-1185">Reference proteome</keyword>
<dbReference type="GO" id="GO:0005509">
    <property type="term" value="F:calcium ion binding"/>
    <property type="evidence" value="ECO:0007669"/>
    <property type="project" value="InterPro"/>
</dbReference>
<evidence type="ECO:0000256" key="4">
    <source>
        <dbReference type="ARBA" id="ARBA00022729"/>
    </source>
</evidence>
<feature type="domain" description="PKD" evidence="6">
    <location>
        <begin position="5530"/>
        <end position="5576"/>
    </location>
</feature>
<protein>
    <submittedName>
        <fullName evidence="8">Cyclolysin</fullName>
    </submittedName>
</protein>
<feature type="domain" description="PA14" evidence="7">
    <location>
        <begin position="1981"/>
        <end position="2124"/>
    </location>
</feature>
<proteinExistence type="predicted"/>
<comment type="subcellular location">
    <subcellularLocation>
        <location evidence="2">Secreted</location>
    </subcellularLocation>
</comment>
<dbReference type="InterPro" id="IPR001791">
    <property type="entry name" value="Laminin_G"/>
</dbReference>
<dbReference type="Gene3D" id="2.60.120.200">
    <property type="match status" value="3"/>
</dbReference>
<dbReference type="InterPro" id="IPR012334">
    <property type="entry name" value="Pectin_lyas_fold"/>
</dbReference>
<dbReference type="InterPro" id="IPR039448">
    <property type="entry name" value="Beta_helix"/>
</dbReference>
<dbReference type="CDD" id="cd00110">
    <property type="entry name" value="LamG"/>
    <property type="match status" value="1"/>
</dbReference>
<dbReference type="GO" id="GO:0005576">
    <property type="term" value="C:extracellular region"/>
    <property type="evidence" value="ECO:0007669"/>
    <property type="project" value="UniProtKB-SubCell"/>
</dbReference>
<dbReference type="SUPFAM" id="SSF56988">
    <property type="entry name" value="Anthrax protective antigen"/>
    <property type="match status" value="1"/>
</dbReference>
<dbReference type="Pfam" id="PF12951">
    <property type="entry name" value="PATR"/>
    <property type="match status" value="1"/>
</dbReference>
<reference evidence="8 9" key="1">
    <citation type="journal article" date="2016" name="Front. Microbiol.">
        <title>Fuerstia marisgermanicae gen. nov., sp. nov., an Unusual Member of the Phylum Planctomycetes from the German Wadden Sea.</title>
        <authorList>
            <person name="Kohn T."/>
            <person name="Heuer A."/>
            <person name="Jogler M."/>
            <person name="Vollmers J."/>
            <person name="Boedeker C."/>
            <person name="Bunk B."/>
            <person name="Rast P."/>
            <person name="Borchert D."/>
            <person name="Glockner I."/>
            <person name="Freese H.M."/>
            <person name="Klenk H.P."/>
            <person name="Overmann J."/>
            <person name="Kaster A.K."/>
            <person name="Rohde M."/>
            <person name="Wiegand S."/>
            <person name="Jogler C."/>
        </authorList>
    </citation>
    <scope>NUCLEOTIDE SEQUENCE [LARGE SCALE GENOMIC DNA]</scope>
    <source>
        <strain evidence="8 9">NH11</strain>
    </source>
</reference>
<dbReference type="InterPro" id="IPR018511">
    <property type="entry name" value="Hemolysin-typ_Ca-bd_CS"/>
</dbReference>
<evidence type="ECO:0000256" key="2">
    <source>
        <dbReference type="ARBA" id="ARBA00004613"/>
    </source>
</evidence>
<dbReference type="STRING" id="1891926.Fuma_01266"/>
<evidence type="ECO:0000256" key="3">
    <source>
        <dbReference type="ARBA" id="ARBA00022525"/>
    </source>
</evidence>
<dbReference type="PROSITE" id="PS51820">
    <property type="entry name" value="PA14"/>
    <property type="match status" value="1"/>
</dbReference>
<keyword evidence="3" id="KW-0964">Secreted</keyword>
<dbReference type="PROSITE" id="PS00330">
    <property type="entry name" value="HEMOLYSIN_CALCIUM"/>
    <property type="match status" value="17"/>
</dbReference>
<name>A0A1P8WC83_9PLAN</name>
<dbReference type="KEGG" id="fmr:Fuma_01266"/>
<dbReference type="SUPFAM" id="SSF55486">
    <property type="entry name" value="Metalloproteases ('zincins'), catalytic domain"/>
    <property type="match status" value="1"/>
</dbReference>
<dbReference type="SUPFAM" id="SSF49899">
    <property type="entry name" value="Concanavalin A-like lectins/glucanases"/>
    <property type="match status" value="3"/>
</dbReference>
<dbReference type="SMART" id="SM00710">
    <property type="entry name" value="PbH1"/>
    <property type="match status" value="20"/>
</dbReference>
<feature type="domain" description="PKD" evidence="6">
    <location>
        <begin position="5397"/>
        <end position="5483"/>
    </location>
</feature>
<dbReference type="SMART" id="SM00282">
    <property type="entry name" value="LamG"/>
    <property type="match status" value="2"/>
</dbReference>
<organism evidence="8 9">
    <name type="scientific">Fuerstiella marisgermanici</name>
    <dbReference type="NCBI Taxonomy" id="1891926"/>
    <lineage>
        <taxon>Bacteria</taxon>
        <taxon>Pseudomonadati</taxon>
        <taxon>Planctomycetota</taxon>
        <taxon>Planctomycetia</taxon>
        <taxon>Planctomycetales</taxon>
        <taxon>Planctomycetaceae</taxon>
        <taxon>Fuerstiella</taxon>
    </lineage>
</organism>
<dbReference type="InterPro" id="IPR050557">
    <property type="entry name" value="RTX_toxin/Mannuronan_C5-epim"/>
</dbReference>
<dbReference type="InterPro" id="IPR035986">
    <property type="entry name" value="PKD_dom_sf"/>
</dbReference>
<dbReference type="Pfam" id="PF00801">
    <property type="entry name" value="PKD"/>
    <property type="match status" value="1"/>
</dbReference>
<dbReference type="SUPFAM" id="SSF51120">
    <property type="entry name" value="beta-Roll"/>
    <property type="match status" value="10"/>
</dbReference>
<dbReference type="Pfam" id="PF13385">
    <property type="entry name" value="Laminin_G_3"/>
    <property type="match status" value="3"/>
</dbReference>
<evidence type="ECO:0000256" key="1">
    <source>
        <dbReference type="ARBA" id="ARBA00002822"/>
    </source>
</evidence>